<evidence type="ECO:0000259" key="6">
    <source>
        <dbReference type="Pfam" id="PF05199"/>
    </source>
</evidence>
<name>A0A157RJ96_9BORD</name>
<dbReference type="AlphaFoldDB" id="A0A157RJ96"/>
<comment type="similarity">
    <text evidence="1">Belongs to the GMC oxidoreductase family.</text>
</comment>
<dbReference type="SUPFAM" id="SSF51905">
    <property type="entry name" value="FAD/NAD(P)-binding domain"/>
    <property type="match status" value="1"/>
</dbReference>
<evidence type="ECO:0000256" key="3">
    <source>
        <dbReference type="ARBA" id="ARBA00022827"/>
    </source>
</evidence>
<dbReference type="PANTHER" id="PTHR46056:SF12">
    <property type="entry name" value="LONG-CHAIN-ALCOHOL OXIDASE"/>
    <property type="match status" value="1"/>
</dbReference>
<dbReference type="GO" id="GO:0033717">
    <property type="term" value="F:gluconate 2-dehydrogenase (acceptor) activity"/>
    <property type="evidence" value="ECO:0007669"/>
    <property type="project" value="UniProtKB-EC"/>
</dbReference>
<dbReference type="InterPro" id="IPR036188">
    <property type="entry name" value="FAD/NAD-bd_sf"/>
</dbReference>
<dbReference type="RefSeq" id="WP_066420338.1">
    <property type="nucleotide sequence ID" value="NZ_FKBS01000029.1"/>
</dbReference>
<dbReference type="InterPro" id="IPR007867">
    <property type="entry name" value="GMC_OxRtase_C"/>
</dbReference>
<protein>
    <submittedName>
        <fullName evidence="7">Gluconate dehydrogenase subunit</fullName>
        <ecNumber evidence="7">1.1.99.3</ecNumber>
    </submittedName>
</protein>
<dbReference type="GO" id="GO:0050660">
    <property type="term" value="F:flavin adenine dinucleotide binding"/>
    <property type="evidence" value="ECO:0007669"/>
    <property type="project" value="InterPro"/>
</dbReference>
<keyword evidence="4 7" id="KW-0560">Oxidoreductase</keyword>
<dbReference type="InterPro" id="IPR000172">
    <property type="entry name" value="GMC_OxRdtase_N"/>
</dbReference>
<dbReference type="SUPFAM" id="SSF54373">
    <property type="entry name" value="FAD-linked reductases, C-terminal domain"/>
    <property type="match status" value="1"/>
</dbReference>
<organism evidence="7 8">
    <name type="scientific">Bordetella ansorpii</name>
    <dbReference type="NCBI Taxonomy" id="288768"/>
    <lineage>
        <taxon>Bacteria</taxon>
        <taxon>Pseudomonadati</taxon>
        <taxon>Pseudomonadota</taxon>
        <taxon>Betaproteobacteria</taxon>
        <taxon>Burkholderiales</taxon>
        <taxon>Alcaligenaceae</taxon>
        <taxon>Bordetella</taxon>
    </lineage>
</organism>
<dbReference type="PANTHER" id="PTHR46056">
    <property type="entry name" value="LONG-CHAIN-ALCOHOL OXIDASE"/>
    <property type="match status" value="1"/>
</dbReference>
<accession>A0A157RJ96</accession>
<feature type="domain" description="Glucose-methanol-choline oxidoreductase N-terminal" evidence="5">
    <location>
        <begin position="233"/>
        <end position="347"/>
    </location>
</feature>
<gene>
    <name evidence="7" type="ORF">SAMEA1982600_04928</name>
</gene>
<dbReference type="EC" id="1.1.99.3" evidence="7"/>
<dbReference type="Proteomes" id="UP000077037">
    <property type="component" value="Unassembled WGS sequence"/>
</dbReference>
<proteinExistence type="inferred from homology"/>
<evidence type="ECO:0000313" key="8">
    <source>
        <dbReference type="Proteomes" id="UP000077037"/>
    </source>
</evidence>
<evidence type="ECO:0000256" key="4">
    <source>
        <dbReference type="ARBA" id="ARBA00023002"/>
    </source>
</evidence>
<dbReference type="Pfam" id="PF00732">
    <property type="entry name" value="GMC_oxred_N"/>
    <property type="match status" value="1"/>
</dbReference>
<feature type="domain" description="Glucose-methanol-choline oxidoreductase C-terminal" evidence="6">
    <location>
        <begin position="448"/>
        <end position="570"/>
    </location>
</feature>
<evidence type="ECO:0000313" key="7">
    <source>
        <dbReference type="EMBL" id="SAI57449.1"/>
    </source>
</evidence>
<sequence>MAIKKEKVDVVLVGFGWTGAILGQELTEEGLKVVALERGKFQDTPTDAEYPKVLDELAYSVRGKMFQDLSKETVTVRHSMAETAVPYRQHGSFLLGDGVGGAGFHWNGMHYRNLPEELVMRTRHVERYGKDFIPEGMQLQDHGVTYDDLEPHYDFFEKVCGTSGKAGNLNGKIVPGGNPLEGARKNEFPLPPLQQTYAQSLFEKAAREVGYHPFPAGASNASAAYTNPYGVRLGPCNFCGFCENYGCFMYSKAAPQTTIMPVLLKKDNFELRTNSHVVRVNKDASGKMATGVTYIDAQGREVEQPADMVILCAFQLHNVRLMLLSGIGKPYDPVANEGVIGRNLAYQMNGGFRIVMPKGNYFNPFEGTGAGAWAFDDLNADQFDHSQLGFIGGAVVRQATTGGRPIKQAQPIPGTPSWGSGWKAGMIDGYQRTFGFGMSGSVMAYRDAYMSLDPTYKDAYGQPLLRMTFDWHDNEYKMLDYVGKQAEKVAQAMGAEKYTKSVRKPGSHWDTRVYQSTHLTGGVTMGTDPRESAVNRYLQSWDMPNLFVMGASAFPYNMGYNPTGLVGALAYWSAKAIREQYLKNQGRPLVQV</sequence>
<evidence type="ECO:0000256" key="2">
    <source>
        <dbReference type="ARBA" id="ARBA00022630"/>
    </source>
</evidence>
<dbReference type="Gene3D" id="3.50.50.60">
    <property type="entry name" value="FAD/NAD(P)-binding domain"/>
    <property type="match status" value="2"/>
</dbReference>
<keyword evidence="2" id="KW-0285">Flavoprotein</keyword>
<keyword evidence="3" id="KW-0274">FAD</keyword>
<dbReference type="EMBL" id="FKBS01000029">
    <property type="protein sequence ID" value="SAI57449.1"/>
    <property type="molecule type" value="Genomic_DNA"/>
</dbReference>
<dbReference type="OrthoDB" id="9787779at2"/>
<evidence type="ECO:0000259" key="5">
    <source>
        <dbReference type="Pfam" id="PF00732"/>
    </source>
</evidence>
<reference evidence="7 8" key="1">
    <citation type="submission" date="2016-03" db="EMBL/GenBank/DDBJ databases">
        <authorList>
            <consortium name="Pathogen Informatics"/>
        </authorList>
    </citation>
    <scope>NUCLEOTIDE SEQUENCE [LARGE SCALE GENOMIC DNA]</scope>
    <source>
        <strain evidence="7 8">NCTC13364</strain>
    </source>
</reference>
<evidence type="ECO:0000256" key="1">
    <source>
        <dbReference type="ARBA" id="ARBA00010790"/>
    </source>
</evidence>
<dbReference type="Pfam" id="PF05199">
    <property type="entry name" value="GMC_oxred_C"/>
    <property type="match status" value="1"/>
</dbReference>